<dbReference type="PANTHER" id="PTHR13420:SF7">
    <property type="entry name" value="UPF0235 PROTEIN C15ORF40"/>
    <property type="match status" value="1"/>
</dbReference>
<dbReference type="Pfam" id="PF02594">
    <property type="entry name" value="DUF167"/>
    <property type="match status" value="1"/>
</dbReference>
<evidence type="ECO:0000256" key="2">
    <source>
        <dbReference type="SAM" id="MobiDB-lite"/>
    </source>
</evidence>
<dbReference type="InterPro" id="IPR036591">
    <property type="entry name" value="YggU-like_sf"/>
</dbReference>
<dbReference type="InterPro" id="IPR003746">
    <property type="entry name" value="DUF167"/>
</dbReference>
<comment type="similarity">
    <text evidence="1">Belongs to the UPF0235 family.</text>
</comment>
<dbReference type="PANTHER" id="PTHR13420">
    <property type="entry name" value="UPF0235 PROTEIN C15ORF40"/>
    <property type="match status" value="1"/>
</dbReference>
<sequence length="187" mass="19942">MNGCLTAVYSRTFRLLSQSTPTSATKLHVAPNCLDSCSASIPLYFCSATLTQAYCSWLVRRAMPKKDKKPGKEQSKSPVNPPAQSSPVGVDKNGSITIAIHAKPGSKQNAITDVSSDAVGVAIAAPPTEGEANAELCRYLSKVLEVKKSDVVLDRGGKSREKVVKILTPKKPEDILEKLKKEAASTS</sequence>
<dbReference type="AlphaFoldDB" id="A0AAV7TUN5"/>
<dbReference type="GO" id="GO:0005737">
    <property type="term" value="C:cytoplasm"/>
    <property type="evidence" value="ECO:0007669"/>
    <property type="project" value="TreeGrafter"/>
</dbReference>
<evidence type="ECO:0000313" key="4">
    <source>
        <dbReference type="Proteomes" id="UP001066276"/>
    </source>
</evidence>
<feature type="compositionally biased region" description="Polar residues" evidence="2">
    <location>
        <begin position="76"/>
        <end position="87"/>
    </location>
</feature>
<dbReference type="HAMAP" id="MF_00634">
    <property type="entry name" value="UPF0235"/>
    <property type="match status" value="1"/>
</dbReference>
<protein>
    <submittedName>
        <fullName evidence="3">Uncharacterized protein</fullName>
    </submittedName>
</protein>
<feature type="region of interest" description="Disordered" evidence="2">
    <location>
        <begin position="66"/>
        <end position="91"/>
    </location>
</feature>
<keyword evidence="4" id="KW-1185">Reference proteome</keyword>
<name>A0AAV7TUN5_PLEWA</name>
<dbReference type="NCBIfam" id="TIGR00251">
    <property type="entry name" value="DUF167 family protein"/>
    <property type="match status" value="1"/>
</dbReference>
<comment type="caution">
    <text evidence="3">The sequence shown here is derived from an EMBL/GenBank/DDBJ whole genome shotgun (WGS) entry which is preliminary data.</text>
</comment>
<evidence type="ECO:0000313" key="3">
    <source>
        <dbReference type="EMBL" id="KAJ1180357.1"/>
    </source>
</evidence>
<dbReference type="SMART" id="SM01152">
    <property type="entry name" value="DUF167"/>
    <property type="match status" value="1"/>
</dbReference>
<dbReference type="Proteomes" id="UP001066276">
    <property type="component" value="Chromosome 3_2"/>
</dbReference>
<dbReference type="EMBL" id="JANPWB010000006">
    <property type="protein sequence ID" value="KAJ1180357.1"/>
    <property type="molecule type" value="Genomic_DNA"/>
</dbReference>
<organism evidence="3 4">
    <name type="scientific">Pleurodeles waltl</name>
    <name type="common">Iberian ribbed newt</name>
    <dbReference type="NCBI Taxonomy" id="8319"/>
    <lineage>
        <taxon>Eukaryota</taxon>
        <taxon>Metazoa</taxon>
        <taxon>Chordata</taxon>
        <taxon>Craniata</taxon>
        <taxon>Vertebrata</taxon>
        <taxon>Euteleostomi</taxon>
        <taxon>Amphibia</taxon>
        <taxon>Batrachia</taxon>
        <taxon>Caudata</taxon>
        <taxon>Salamandroidea</taxon>
        <taxon>Salamandridae</taxon>
        <taxon>Pleurodelinae</taxon>
        <taxon>Pleurodeles</taxon>
    </lineage>
</organism>
<dbReference type="SUPFAM" id="SSF69786">
    <property type="entry name" value="YggU-like"/>
    <property type="match status" value="1"/>
</dbReference>
<proteinExistence type="inferred from homology"/>
<evidence type="ECO:0000256" key="1">
    <source>
        <dbReference type="ARBA" id="ARBA00010364"/>
    </source>
</evidence>
<accession>A0AAV7TUN5</accession>
<reference evidence="3" key="1">
    <citation type="journal article" date="2022" name="bioRxiv">
        <title>Sequencing and chromosome-scale assembly of the giantPleurodeles waltlgenome.</title>
        <authorList>
            <person name="Brown T."/>
            <person name="Elewa A."/>
            <person name="Iarovenko S."/>
            <person name="Subramanian E."/>
            <person name="Araus A.J."/>
            <person name="Petzold A."/>
            <person name="Susuki M."/>
            <person name="Suzuki K.-i.T."/>
            <person name="Hayashi T."/>
            <person name="Toyoda A."/>
            <person name="Oliveira C."/>
            <person name="Osipova E."/>
            <person name="Leigh N.D."/>
            <person name="Simon A."/>
            <person name="Yun M.H."/>
        </authorList>
    </citation>
    <scope>NUCLEOTIDE SEQUENCE</scope>
    <source>
        <strain evidence="3">20211129_DDA</strain>
        <tissue evidence="3">Liver</tissue>
    </source>
</reference>
<gene>
    <name evidence="3" type="ORF">NDU88_005579</name>
</gene>
<dbReference type="Gene3D" id="3.30.1200.10">
    <property type="entry name" value="YggU-like"/>
    <property type="match status" value="1"/>
</dbReference>